<evidence type="ECO:0000313" key="7">
    <source>
        <dbReference type="Proteomes" id="UP000284657"/>
    </source>
</evidence>
<dbReference type="EMBL" id="MBAD02002582">
    <property type="protein sequence ID" value="RLN46309.1"/>
    <property type="molecule type" value="Genomic_DNA"/>
</dbReference>
<evidence type="ECO:0000313" key="6">
    <source>
        <dbReference type="Proteomes" id="UP000277300"/>
    </source>
</evidence>
<protein>
    <recommendedName>
        <fullName evidence="3">Hcy-binding domain-containing protein</fullName>
    </recommendedName>
</protein>
<organism evidence="5 6">
    <name type="scientific">Phytophthora kernoviae</name>
    <dbReference type="NCBI Taxonomy" id="325452"/>
    <lineage>
        <taxon>Eukaryota</taxon>
        <taxon>Sar</taxon>
        <taxon>Stramenopiles</taxon>
        <taxon>Oomycota</taxon>
        <taxon>Peronosporomycetes</taxon>
        <taxon>Peronosporales</taxon>
        <taxon>Peronosporaceae</taxon>
        <taxon>Phytophthora</taxon>
    </lineage>
</organism>
<proteinExistence type="predicted"/>
<dbReference type="Gene3D" id="3.20.20.330">
    <property type="entry name" value="Homocysteine-binding-like domain"/>
    <property type="match status" value="2"/>
</dbReference>
<dbReference type="GO" id="GO:0008168">
    <property type="term" value="F:methyltransferase activity"/>
    <property type="evidence" value="ECO:0007669"/>
    <property type="project" value="UniProtKB-KW"/>
</dbReference>
<dbReference type="OrthoDB" id="261426at2759"/>
<comment type="caution">
    <text evidence="5">The sequence shown here is derived from an EMBL/GenBank/DDBJ whole genome shotgun (WGS) entry which is preliminary data.</text>
</comment>
<keyword evidence="1" id="KW-0489">Methyltransferase</keyword>
<dbReference type="PANTHER" id="PTHR11103">
    <property type="entry name" value="SLR1189 PROTEIN"/>
    <property type="match status" value="1"/>
</dbReference>
<keyword evidence="2" id="KW-0808">Transferase</keyword>
<sequence length="178" mass="19757">MESKKIDILAGGITHELFRGGMSNDRNMLSASALMSPSRYGMVLKAYEAFIEAGATMIMTNNYYVSPGIGFNSDEIREYSRLADIAKALMQIKETPELLNEMQKKKIHLGGYGDHISPVSKAGAMEESMIPRELQSAMDMEVYSKFAMRWIDDGADIVGGCCEIPPDYLQHICETLSL</sequence>
<feature type="domain" description="Hcy-binding" evidence="3">
    <location>
        <begin position="93"/>
        <end position="175"/>
    </location>
</feature>
<dbReference type="EMBL" id="MBDO02000098">
    <property type="protein sequence ID" value="RLN63354.1"/>
    <property type="molecule type" value="Genomic_DNA"/>
</dbReference>
<accession>A0A3F2RSF9</accession>
<dbReference type="GO" id="GO:0032259">
    <property type="term" value="P:methylation"/>
    <property type="evidence" value="ECO:0007669"/>
    <property type="project" value="UniProtKB-KW"/>
</dbReference>
<dbReference type="AlphaFoldDB" id="A0A3F2RSF9"/>
<name>A0A3F2RSF9_9STRA</name>
<dbReference type="InterPro" id="IPR003726">
    <property type="entry name" value="HCY_dom"/>
</dbReference>
<evidence type="ECO:0000259" key="3">
    <source>
        <dbReference type="Pfam" id="PF02574"/>
    </source>
</evidence>
<evidence type="ECO:0000256" key="1">
    <source>
        <dbReference type="ARBA" id="ARBA00022603"/>
    </source>
</evidence>
<evidence type="ECO:0000313" key="5">
    <source>
        <dbReference type="EMBL" id="RLN63354.1"/>
    </source>
</evidence>
<dbReference type="Proteomes" id="UP000277300">
    <property type="component" value="Unassembled WGS sequence"/>
</dbReference>
<dbReference type="InterPro" id="IPR036589">
    <property type="entry name" value="HCY_dom_sf"/>
</dbReference>
<dbReference type="SUPFAM" id="SSF82282">
    <property type="entry name" value="Homocysteine S-methyltransferase"/>
    <property type="match status" value="2"/>
</dbReference>
<gene>
    <name evidence="4" type="ORF">BBJ29_007466</name>
    <name evidence="5" type="ORF">BBP00_00004199</name>
</gene>
<dbReference type="PANTHER" id="PTHR11103:SF18">
    <property type="entry name" value="SLR1189 PROTEIN"/>
    <property type="match status" value="1"/>
</dbReference>
<feature type="domain" description="Hcy-binding" evidence="3">
    <location>
        <begin position="8"/>
        <end position="78"/>
    </location>
</feature>
<evidence type="ECO:0000256" key="2">
    <source>
        <dbReference type="ARBA" id="ARBA00022679"/>
    </source>
</evidence>
<dbReference type="Pfam" id="PF02574">
    <property type="entry name" value="S-methyl_trans"/>
    <property type="match status" value="2"/>
</dbReference>
<dbReference type="Proteomes" id="UP000284657">
    <property type="component" value="Unassembled WGS sequence"/>
</dbReference>
<reference evidence="6 7" key="1">
    <citation type="submission" date="2018-07" db="EMBL/GenBank/DDBJ databases">
        <title>Genome sequencing of oomycete isolates from Chile give support for New Zealand origin for Phytophthora kernoviae and make available the first Nothophytophthora sp. genome.</title>
        <authorList>
            <person name="Studholme D.J."/>
            <person name="Sanfuentes E."/>
            <person name="Panda P."/>
            <person name="Hill R."/>
            <person name="Sambles C."/>
            <person name="Grant M."/>
            <person name="Williams N.M."/>
            <person name="Mcdougal R.L."/>
        </authorList>
    </citation>
    <scope>NUCLEOTIDE SEQUENCE [LARGE SCALE GENOMIC DNA]</scope>
    <source>
        <strain evidence="5">Chile6</strain>
        <strain evidence="4">Chile7</strain>
    </source>
</reference>
<evidence type="ECO:0000313" key="4">
    <source>
        <dbReference type="EMBL" id="RLN46309.1"/>
    </source>
</evidence>